<proteinExistence type="inferred from homology"/>
<dbReference type="InterPro" id="IPR003829">
    <property type="entry name" value="Pirin_N_dom"/>
</dbReference>
<protein>
    <submittedName>
        <fullName evidence="6">Pirin family protein</fullName>
    </submittedName>
</protein>
<dbReference type="InterPro" id="IPR008778">
    <property type="entry name" value="Pirin_C_dom"/>
</dbReference>
<dbReference type="SUPFAM" id="SSF51182">
    <property type="entry name" value="RmlC-like cupins"/>
    <property type="match status" value="1"/>
</dbReference>
<evidence type="ECO:0000256" key="3">
    <source>
        <dbReference type="SAM" id="MobiDB-lite"/>
    </source>
</evidence>
<dbReference type="InterPro" id="IPR012093">
    <property type="entry name" value="Pirin"/>
</dbReference>
<accession>A0ABW4P4I4</accession>
<evidence type="ECO:0000259" key="4">
    <source>
        <dbReference type="Pfam" id="PF02678"/>
    </source>
</evidence>
<reference evidence="7" key="1">
    <citation type="journal article" date="2019" name="Int. J. Syst. Evol. Microbiol.">
        <title>The Global Catalogue of Microorganisms (GCM) 10K type strain sequencing project: providing services to taxonomists for standard genome sequencing and annotation.</title>
        <authorList>
            <consortium name="The Broad Institute Genomics Platform"/>
            <consortium name="The Broad Institute Genome Sequencing Center for Infectious Disease"/>
            <person name="Wu L."/>
            <person name="Ma J."/>
        </authorList>
    </citation>
    <scope>NUCLEOTIDE SEQUENCE [LARGE SCALE GENOMIC DNA]</scope>
    <source>
        <strain evidence="7">DT72</strain>
    </source>
</reference>
<dbReference type="Pfam" id="PF02678">
    <property type="entry name" value="Pirin"/>
    <property type="match status" value="1"/>
</dbReference>
<name>A0ABW4P4I4_9NOCA</name>
<dbReference type="Pfam" id="PF05726">
    <property type="entry name" value="Pirin_C"/>
    <property type="match status" value="1"/>
</dbReference>
<feature type="region of interest" description="Disordered" evidence="3">
    <location>
        <begin position="316"/>
        <end position="343"/>
    </location>
</feature>
<comment type="caution">
    <text evidence="6">The sequence shown here is derived from an EMBL/GenBank/DDBJ whole genome shotgun (WGS) entry which is preliminary data.</text>
</comment>
<feature type="compositionally biased region" description="Basic and acidic residues" evidence="3">
    <location>
        <begin position="334"/>
        <end position="343"/>
    </location>
</feature>
<keyword evidence="7" id="KW-1185">Reference proteome</keyword>
<dbReference type="PANTHER" id="PTHR13903:SF8">
    <property type="entry name" value="PIRIN"/>
    <property type="match status" value="1"/>
</dbReference>
<sequence>MSANDPVLQVFRLGTPWQAVDPFLFVAYHLDDYPEGTTDLGPDASLAGRPLGQDFGNPAGWNMYHGQTVPGFPQHPHRGFETVTHVRQGMVDHADSLGATARYGDGDTQWLTTGRGVSHSEMFPLLERDRRNPLELFQIWVNLPAASKTADPHFSMFWSEKTPRVVHTDSGGRSTEVTVVAGAFGDTDALAPPPESWASNEIADLAIWHLESAADAEFTLPAAAGPDTHRVLYVYEGSSVRLGDPATAEIPVGTGVLVDATEPVTLTAGPGGIKILLLQGRPIGEPVAQHGPFVMNDAAGLQEAFEDYRRTGFGGWPWPSDDPVQPGDAGRFARHPDGRLDTP</sequence>
<evidence type="ECO:0000259" key="5">
    <source>
        <dbReference type="Pfam" id="PF05726"/>
    </source>
</evidence>
<feature type="domain" description="Pirin N-terminal" evidence="4">
    <location>
        <begin position="66"/>
        <end position="141"/>
    </location>
</feature>
<organism evidence="6 7">
    <name type="scientific">Rhodococcus gannanensis</name>
    <dbReference type="NCBI Taxonomy" id="1960308"/>
    <lineage>
        <taxon>Bacteria</taxon>
        <taxon>Bacillati</taxon>
        <taxon>Actinomycetota</taxon>
        <taxon>Actinomycetes</taxon>
        <taxon>Mycobacteriales</taxon>
        <taxon>Nocardiaceae</taxon>
        <taxon>Rhodococcus</taxon>
    </lineage>
</organism>
<dbReference type="EMBL" id="JBHUFB010000010">
    <property type="protein sequence ID" value="MFD1813381.1"/>
    <property type="molecule type" value="Genomic_DNA"/>
</dbReference>
<dbReference type="Gene3D" id="2.60.120.10">
    <property type="entry name" value="Jelly Rolls"/>
    <property type="match status" value="2"/>
</dbReference>
<gene>
    <name evidence="6" type="ORF">ACFSJG_14255</name>
</gene>
<evidence type="ECO:0000256" key="2">
    <source>
        <dbReference type="RuleBase" id="RU003457"/>
    </source>
</evidence>
<dbReference type="InterPro" id="IPR014710">
    <property type="entry name" value="RmlC-like_jellyroll"/>
</dbReference>
<evidence type="ECO:0000256" key="1">
    <source>
        <dbReference type="ARBA" id="ARBA00008416"/>
    </source>
</evidence>
<evidence type="ECO:0000313" key="6">
    <source>
        <dbReference type="EMBL" id="MFD1813381.1"/>
    </source>
</evidence>
<dbReference type="PANTHER" id="PTHR13903">
    <property type="entry name" value="PIRIN-RELATED"/>
    <property type="match status" value="1"/>
</dbReference>
<dbReference type="RefSeq" id="WP_378485845.1">
    <property type="nucleotide sequence ID" value="NZ_JBHUFB010000010.1"/>
</dbReference>
<dbReference type="Proteomes" id="UP001597286">
    <property type="component" value="Unassembled WGS sequence"/>
</dbReference>
<evidence type="ECO:0000313" key="7">
    <source>
        <dbReference type="Proteomes" id="UP001597286"/>
    </source>
</evidence>
<dbReference type="InterPro" id="IPR011051">
    <property type="entry name" value="RmlC_Cupin_sf"/>
</dbReference>
<comment type="similarity">
    <text evidence="1 2">Belongs to the pirin family.</text>
</comment>
<feature type="domain" description="Pirin C-terminal" evidence="5">
    <location>
        <begin position="208"/>
        <end position="314"/>
    </location>
</feature>